<proteinExistence type="predicted"/>
<organism evidence="2">
    <name type="scientific">Anopheles marajoara</name>
    <dbReference type="NCBI Taxonomy" id="58244"/>
    <lineage>
        <taxon>Eukaryota</taxon>
        <taxon>Metazoa</taxon>
        <taxon>Ecdysozoa</taxon>
        <taxon>Arthropoda</taxon>
        <taxon>Hexapoda</taxon>
        <taxon>Insecta</taxon>
        <taxon>Pterygota</taxon>
        <taxon>Neoptera</taxon>
        <taxon>Endopterygota</taxon>
        <taxon>Diptera</taxon>
        <taxon>Nematocera</taxon>
        <taxon>Culicoidea</taxon>
        <taxon>Culicidae</taxon>
        <taxon>Anophelinae</taxon>
        <taxon>Anopheles</taxon>
    </lineage>
</organism>
<evidence type="ECO:0000256" key="1">
    <source>
        <dbReference type="SAM" id="SignalP"/>
    </source>
</evidence>
<feature type="signal peptide" evidence="1">
    <location>
        <begin position="1"/>
        <end position="17"/>
    </location>
</feature>
<accession>A0A2M4CES0</accession>
<reference evidence="2" key="1">
    <citation type="submission" date="2018-01" db="EMBL/GenBank/DDBJ databases">
        <title>An insight into the sialome of Amazonian anophelines.</title>
        <authorList>
            <person name="Ribeiro J.M."/>
            <person name="Scarpassa V."/>
            <person name="Calvo E."/>
        </authorList>
    </citation>
    <scope>NUCLEOTIDE SEQUENCE</scope>
    <source>
        <tissue evidence="2">Salivary glands</tissue>
    </source>
</reference>
<name>A0A2M4CES0_9DIPT</name>
<dbReference type="EMBL" id="GGFJ01014673">
    <property type="protein sequence ID" value="MBW63814.1"/>
    <property type="molecule type" value="Transcribed_RNA"/>
</dbReference>
<protein>
    <submittedName>
        <fullName evidence="2">Putative secreted protein</fullName>
    </submittedName>
</protein>
<feature type="chain" id="PRO_5014967040" evidence="1">
    <location>
        <begin position="18"/>
        <end position="68"/>
    </location>
</feature>
<sequence>MHLIVARMSCTLASSLSLSPQIWLGRATVTWRCRYVQKVICPYCCADLFYVCCKRKSQQNGKIMRSPF</sequence>
<keyword evidence="1" id="KW-0732">Signal</keyword>
<dbReference type="AlphaFoldDB" id="A0A2M4CES0"/>
<evidence type="ECO:0000313" key="2">
    <source>
        <dbReference type="EMBL" id="MBW63814.1"/>
    </source>
</evidence>